<proteinExistence type="predicted"/>
<comment type="caution">
    <text evidence="1">The sequence shown here is derived from an EMBL/GenBank/DDBJ whole genome shotgun (WGS) entry which is preliminary data.</text>
</comment>
<name>A0A316HTM8_9SPHI</name>
<evidence type="ECO:0000313" key="2">
    <source>
        <dbReference type="Proteomes" id="UP000245678"/>
    </source>
</evidence>
<protein>
    <recommendedName>
        <fullName evidence="3">Aspartyl protease</fullName>
    </recommendedName>
</protein>
<dbReference type="Proteomes" id="UP000245678">
    <property type="component" value="Unassembled WGS sequence"/>
</dbReference>
<dbReference type="AlphaFoldDB" id="A0A316HTM8"/>
<dbReference type="InterPro" id="IPR021109">
    <property type="entry name" value="Peptidase_aspartic_dom_sf"/>
</dbReference>
<accession>A0A316HTM8</accession>
<dbReference type="SUPFAM" id="SSF50630">
    <property type="entry name" value="Acid proteases"/>
    <property type="match status" value="1"/>
</dbReference>
<sequence length="357" mass="38179">MPKLFGYFIIILAFNSCKKDKTATPQVQTVKPVTLGLYEYSSGVNKRIFLPVSQVGTKTVTYYTVFDTGSSGMTLDADGILPASMITSSGIQFTGDSVVVNGITVTKTTGTISFGDNISSTKEYGNLAYADITIGDQLGNLVLKRVPFFLYYKIVDGDGNKLSAHSSDVFGVGPGTSYVTNIIQSPLQRFNTGGNLTGGFKLATLNKSMFSSAGNYVSNLLTIGLTGSDLSSQGFIMHNLNYYNAGGYSPNIPATISYNGKTISGQILFDTGTPSTTVIEDKTATNAIGNLPANSTVTITTNKGFTYTYTTASTANLTEVQNPNNTGDTRTIFSLDFFISNEYLTDYGNHRIGLKNN</sequence>
<organism evidence="1 2">
    <name type="scientific">Mucilaginibacter oryzae</name>
    <dbReference type="NCBI Taxonomy" id="468058"/>
    <lineage>
        <taxon>Bacteria</taxon>
        <taxon>Pseudomonadati</taxon>
        <taxon>Bacteroidota</taxon>
        <taxon>Sphingobacteriia</taxon>
        <taxon>Sphingobacteriales</taxon>
        <taxon>Sphingobacteriaceae</taxon>
        <taxon>Mucilaginibacter</taxon>
    </lineage>
</organism>
<dbReference type="EMBL" id="QGHA01000003">
    <property type="protein sequence ID" value="PWK78322.1"/>
    <property type="molecule type" value="Genomic_DNA"/>
</dbReference>
<evidence type="ECO:0008006" key="3">
    <source>
        <dbReference type="Google" id="ProtNLM"/>
    </source>
</evidence>
<evidence type="ECO:0000313" key="1">
    <source>
        <dbReference type="EMBL" id="PWK78322.1"/>
    </source>
</evidence>
<gene>
    <name evidence="1" type="ORF">LX99_02164</name>
</gene>
<reference evidence="1 2" key="1">
    <citation type="submission" date="2018-05" db="EMBL/GenBank/DDBJ databases">
        <title>Genomic Encyclopedia of Archaeal and Bacterial Type Strains, Phase II (KMG-II): from individual species to whole genera.</title>
        <authorList>
            <person name="Goeker M."/>
        </authorList>
    </citation>
    <scope>NUCLEOTIDE SEQUENCE [LARGE SCALE GENOMIC DNA]</scope>
    <source>
        <strain evidence="1 2">DSM 19975</strain>
    </source>
</reference>
<keyword evidence="2" id="KW-1185">Reference proteome</keyword>